<evidence type="ECO:0000256" key="2">
    <source>
        <dbReference type="SAM" id="Phobius"/>
    </source>
</evidence>
<feature type="compositionally biased region" description="Polar residues" evidence="1">
    <location>
        <begin position="13"/>
        <end position="22"/>
    </location>
</feature>
<organism evidence="3">
    <name type="scientific">Psilocybe cubensis</name>
    <name type="common">Psychedelic mushroom</name>
    <name type="synonym">Stropharia cubensis</name>
    <dbReference type="NCBI Taxonomy" id="181762"/>
    <lineage>
        <taxon>Eukaryota</taxon>
        <taxon>Fungi</taxon>
        <taxon>Dikarya</taxon>
        <taxon>Basidiomycota</taxon>
        <taxon>Agaricomycotina</taxon>
        <taxon>Agaricomycetes</taxon>
        <taxon>Agaricomycetidae</taxon>
        <taxon>Agaricales</taxon>
        <taxon>Agaricineae</taxon>
        <taxon>Strophariaceae</taxon>
        <taxon>Psilocybe</taxon>
    </lineage>
</organism>
<accession>A0A8H7XUS0</accession>
<feature type="transmembrane region" description="Helical" evidence="2">
    <location>
        <begin position="111"/>
        <end position="136"/>
    </location>
</feature>
<dbReference type="EMBL" id="JAFIQS010000006">
    <property type="protein sequence ID" value="KAG5168280.1"/>
    <property type="molecule type" value="Genomic_DNA"/>
</dbReference>
<reference evidence="3" key="1">
    <citation type="submission" date="2021-02" db="EMBL/GenBank/DDBJ databases">
        <title>Psilocybe cubensis genome.</title>
        <authorList>
            <person name="Mckernan K.J."/>
            <person name="Crawford S."/>
            <person name="Trippe A."/>
            <person name="Kane L.T."/>
            <person name="Mclaughlin S."/>
        </authorList>
    </citation>
    <scope>NUCLEOTIDE SEQUENCE [LARGE SCALE GENOMIC DNA]</scope>
    <source>
        <strain evidence="3">MGC-MH-2018</strain>
    </source>
</reference>
<feature type="region of interest" description="Disordered" evidence="1">
    <location>
        <begin position="1"/>
        <end position="25"/>
    </location>
</feature>
<evidence type="ECO:0000313" key="3">
    <source>
        <dbReference type="EMBL" id="KAG5168280.1"/>
    </source>
</evidence>
<feature type="transmembrane region" description="Helical" evidence="2">
    <location>
        <begin position="42"/>
        <end position="64"/>
    </location>
</feature>
<keyword evidence="2" id="KW-0812">Transmembrane</keyword>
<comment type="caution">
    <text evidence="3">The sequence shown here is derived from an EMBL/GenBank/DDBJ whole genome shotgun (WGS) entry which is preliminary data.</text>
</comment>
<evidence type="ECO:0000256" key="1">
    <source>
        <dbReference type="SAM" id="MobiDB-lite"/>
    </source>
</evidence>
<feature type="transmembrane region" description="Helical" evidence="2">
    <location>
        <begin position="84"/>
        <end position="104"/>
    </location>
</feature>
<feature type="transmembrane region" description="Helical" evidence="2">
    <location>
        <begin position="156"/>
        <end position="181"/>
    </location>
</feature>
<dbReference type="AlphaFoldDB" id="A0A8H7XUS0"/>
<keyword evidence="2" id="KW-0472">Membrane</keyword>
<gene>
    <name evidence="3" type="ORF">JR316_006875</name>
</gene>
<keyword evidence="2" id="KW-1133">Transmembrane helix</keyword>
<protein>
    <submittedName>
        <fullName evidence="3">Uncharacterized protein</fullName>
    </submittedName>
</protein>
<name>A0A8H7XUS0_PSICU</name>
<proteinExistence type="predicted"/>
<sequence length="238" mass="26378">MPSTSPEYAPLMSENNASTVSDSDLPPTNARLSLRLHRYAKIIRVAGLILSTFIIILIIAILILLDVAPFSTWRNHTDGAVMKWYIASAITAIIILCAPLPALLSFASDVVFLVGTIVCSVWWIDFMPLSACRGIYDWRTKKWAPPHPKCKDYQLAINIIMGFVAAFGILLATSYALLLLIRVYNVFKSKVWRSKFPGSGEISWTFSLNVLTDGHERAYGFTVAAKADSKPTQGLVRL</sequence>